<gene>
    <name evidence="1" type="ORF">SOCEGT47_065450</name>
</gene>
<reference evidence="1 2" key="1">
    <citation type="submission" date="2015-09" db="EMBL/GenBank/DDBJ databases">
        <title>Sorangium comparison.</title>
        <authorList>
            <person name="Zaburannyi N."/>
            <person name="Bunk B."/>
            <person name="Overmann J."/>
            <person name="Mueller R."/>
        </authorList>
    </citation>
    <scope>NUCLEOTIDE SEQUENCE [LARGE SCALE GENOMIC DNA]</scope>
    <source>
        <strain evidence="1 2">So ceGT47</strain>
    </source>
</reference>
<proteinExistence type="predicted"/>
<protein>
    <recommendedName>
        <fullName evidence="3">Recombination-associated protein RdgC</fullName>
    </recommendedName>
</protein>
<accession>A0A4V0NEF5</accession>
<evidence type="ECO:0008006" key="3">
    <source>
        <dbReference type="Google" id="ProtNLM"/>
    </source>
</evidence>
<dbReference type="RefSeq" id="WP_129353285.1">
    <property type="nucleotide sequence ID" value="NZ_CP012670.1"/>
</dbReference>
<organism evidence="1 2">
    <name type="scientific">Sorangium cellulosum</name>
    <name type="common">Polyangium cellulosum</name>
    <dbReference type="NCBI Taxonomy" id="56"/>
    <lineage>
        <taxon>Bacteria</taxon>
        <taxon>Pseudomonadati</taxon>
        <taxon>Myxococcota</taxon>
        <taxon>Polyangia</taxon>
        <taxon>Polyangiales</taxon>
        <taxon>Polyangiaceae</taxon>
        <taxon>Sorangium</taxon>
    </lineage>
</organism>
<evidence type="ECO:0000313" key="1">
    <source>
        <dbReference type="EMBL" id="AUX25992.1"/>
    </source>
</evidence>
<dbReference type="Proteomes" id="UP000295781">
    <property type="component" value="Chromosome"/>
</dbReference>
<dbReference type="EMBL" id="CP012670">
    <property type="protein sequence ID" value="AUX25992.1"/>
    <property type="molecule type" value="Genomic_DNA"/>
</dbReference>
<evidence type="ECO:0000313" key="2">
    <source>
        <dbReference type="Proteomes" id="UP000295781"/>
    </source>
</evidence>
<name>A0A4V0NEF5_SORCE</name>
<sequence>MGALKGSISFSKFYVRGDLPEGFRDRFVERIRLRAFRPLTVEEDEEQRAGWCSIENPLDCELDHNKIFFNSYLNLGLRTDRWQVPAALFKAHFAEAEREHLAKRGRDKLGRREKEELRAVVSRKLRAQLIPAMKVVDLSWNLEAGVVRFWNQSPRAHEGLSELFEQTFELELVPESPYTAARELGLTSEQQGAFELLKPTVFHAESTAGGALWASPS</sequence>
<dbReference type="OrthoDB" id="9793997at2"/>
<dbReference type="AlphaFoldDB" id="A0A4V0NEF5"/>